<keyword evidence="1" id="KW-0732">Signal</keyword>
<accession>A0A7U6JGX8</accession>
<dbReference type="KEGG" id="tbn:TBH_C0366"/>
<evidence type="ECO:0000313" key="2">
    <source>
        <dbReference type="EMBL" id="BAO43312.1"/>
    </source>
</evidence>
<dbReference type="Proteomes" id="UP000031631">
    <property type="component" value="Chromosome"/>
</dbReference>
<evidence type="ECO:0000313" key="3">
    <source>
        <dbReference type="Proteomes" id="UP000031631"/>
    </source>
</evidence>
<proteinExistence type="predicted"/>
<feature type="chain" id="PRO_5031510573" evidence="1">
    <location>
        <begin position="24"/>
        <end position="583"/>
    </location>
</feature>
<feature type="signal peptide" evidence="1">
    <location>
        <begin position="1"/>
        <end position="23"/>
    </location>
</feature>
<sequence length="583" mass="65064">MGNTTMKTLLLVLLTLLVSMAHGGIVLEDAEDGTTDGWRQNNGDPACQFENIYDAESYSRVIRFNGGGSCVLGSHWAGGSHSLHISDGATVISWRIRTTGQPFNFYVVASTSDGGYRFFNYASASYNHGLHHFNRYYIHHGLAQDHQVNTWRRFTRDLSRDLHDAQPDVDIIEIHGIIFNNGQGSLLDDIVLYTPDEALLEDGESGTDGWGLLNNPPGSSINNIPDNDMQGRHLQGHVISLEETNGQGIGNGYRLGAPTGPDAWRQRGKSILQWRFRQFGGPPVHPIDTGHVEDPDALEFRVSVQTVMGQRDLVYRLGGQHLGITENGQAIHHAIGDDRTIGSTIDEPNIPDDEENPLGLWQAEARDLQQDIRDFEPRNRLLSVNAFTVRNAGLVDDIKLLPHISESYRTVFEDAENENTNGWWVYDDDPPGAGIANLYDADRQSRVIETSGDGLNNGYEIGRRHAPGQWHDTRDDHVRWSQRFAEDFVVYVALDTTQGPRYMRYRPVNGDMGVDGNYIDFGLGAGMDDGQWHTFERNLQQDVSAFEPGNLVLAINAFLVRGSGRLDDIQTFHLNRIFAAGFE</sequence>
<protein>
    <submittedName>
        <fullName evidence="2">Uncharacterized protein</fullName>
    </submittedName>
</protein>
<dbReference type="EMBL" id="AP012273">
    <property type="protein sequence ID" value="BAO43312.1"/>
    <property type="molecule type" value="Genomic_DNA"/>
</dbReference>
<gene>
    <name evidence="2" type="ORF">TBH_C0366</name>
</gene>
<keyword evidence="3" id="KW-1185">Reference proteome</keyword>
<evidence type="ECO:0000256" key="1">
    <source>
        <dbReference type="SAM" id="SignalP"/>
    </source>
</evidence>
<name>A0A7U6JGX8_9GAMM</name>
<organism evidence="2 3">
    <name type="scientific">Thiolapillus brandeum</name>
    <dbReference type="NCBI Taxonomy" id="1076588"/>
    <lineage>
        <taxon>Bacteria</taxon>
        <taxon>Pseudomonadati</taxon>
        <taxon>Pseudomonadota</taxon>
        <taxon>Gammaproteobacteria</taxon>
        <taxon>Chromatiales</taxon>
        <taxon>Sedimenticolaceae</taxon>
        <taxon>Thiolapillus</taxon>
    </lineage>
</organism>
<reference evidence="2 3" key="1">
    <citation type="journal article" date="2014" name="PLoS ONE">
        <title>Physiological and genomic features of a novel sulfur-oxidizing gammaproteobacterium belonging to a previously uncultivated symbiotic lineage isolated from a hydrothermal vent.</title>
        <authorList>
            <person name="Nunoura T."/>
            <person name="Takaki Y."/>
            <person name="Kazama H."/>
            <person name="Kakuta J."/>
            <person name="Shimamura S."/>
            <person name="Makita H."/>
            <person name="Hirai M."/>
            <person name="Miyazaki M."/>
            <person name="Takai K."/>
        </authorList>
    </citation>
    <scope>NUCLEOTIDE SEQUENCE [LARGE SCALE GENOMIC DNA]</scope>
    <source>
        <strain evidence="2 3">Hiromi1</strain>
    </source>
</reference>
<dbReference type="AlphaFoldDB" id="A0A7U6JGX8"/>